<comment type="caution">
    <text evidence="3">The sequence shown here is derived from an EMBL/GenBank/DDBJ whole genome shotgun (WGS) entry which is preliminary data.</text>
</comment>
<keyword evidence="2" id="KW-0472">Membrane</keyword>
<accession>A0AAN8F0B7</accession>
<proteinExistence type="predicted"/>
<feature type="compositionally biased region" description="Polar residues" evidence="1">
    <location>
        <begin position="87"/>
        <end position="96"/>
    </location>
</feature>
<name>A0AAN8F0B7_TRICO</name>
<dbReference type="EMBL" id="WIXE01023596">
    <property type="protein sequence ID" value="KAK5966339.1"/>
    <property type="molecule type" value="Genomic_DNA"/>
</dbReference>
<keyword evidence="2" id="KW-1133">Transmembrane helix</keyword>
<keyword evidence="2" id="KW-0812">Transmembrane</keyword>
<sequence>MDYGSVLGMIVVHSVLLVLLVQICSKKARARNKASRWDSQVPSTDSTSTRSQSQTSRSGVSYGKATKPKEPVVTKIALRDLGDEPSLSRSKLQGSSEFLDEEDTTTAVGSLARVTTAKTHEKKEGSGLETQDSSRDTLKQFADEYTAQEASLRVEETPPMGSSSCATLEHEHGPATRPHTPTERERVPSTRPHSPVPRKTTVESDTMDHTPPTASAKLQVSGTRSADPSEIGADPTKEVAPKSSGPSDMGPDAVS</sequence>
<evidence type="ECO:0000256" key="2">
    <source>
        <dbReference type="SAM" id="Phobius"/>
    </source>
</evidence>
<feature type="compositionally biased region" description="Low complexity" evidence="1">
    <location>
        <begin position="43"/>
        <end position="58"/>
    </location>
</feature>
<dbReference type="AlphaFoldDB" id="A0AAN8F0B7"/>
<feature type="compositionally biased region" description="Polar residues" evidence="1">
    <location>
        <begin position="212"/>
        <end position="226"/>
    </location>
</feature>
<evidence type="ECO:0000313" key="4">
    <source>
        <dbReference type="Proteomes" id="UP001331761"/>
    </source>
</evidence>
<reference evidence="3 4" key="1">
    <citation type="submission" date="2019-10" db="EMBL/GenBank/DDBJ databases">
        <title>Assembly and Annotation for the nematode Trichostrongylus colubriformis.</title>
        <authorList>
            <person name="Martin J."/>
        </authorList>
    </citation>
    <scope>NUCLEOTIDE SEQUENCE [LARGE SCALE GENOMIC DNA]</scope>
    <source>
        <strain evidence="3">G859</strain>
        <tissue evidence="3">Whole worm</tissue>
    </source>
</reference>
<feature type="transmembrane region" description="Helical" evidence="2">
    <location>
        <begin position="6"/>
        <end position="24"/>
    </location>
</feature>
<keyword evidence="4" id="KW-1185">Reference proteome</keyword>
<feature type="compositionally biased region" description="Basic and acidic residues" evidence="1">
    <location>
        <begin position="67"/>
        <end position="82"/>
    </location>
</feature>
<evidence type="ECO:0000313" key="3">
    <source>
        <dbReference type="EMBL" id="KAK5966339.1"/>
    </source>
</evidence>
<feature type="region of interest" description="Disordered" evidence="1">
    <location>
        <begin position="151"/>
        <end position="255"/>
    </location>
</feature>
<evidence type="ECO:0000256" key="1">
    <source>
        <dbReference type="SAM" id="MobiDB-lite"/>
    </source>
</evidence>
<gene>
    <name evidence="3" type="ORF">GCK32_018553</name>
</gene>
<dbReference type="Proteomes" id="UP001331761">
    <property type="component" value="Unassembled WGS sequence"/>
</dbReference>
<feature type="region of interest" description="Disordered" evidence="1">
    <location>
        <begin position="32"/>
        <end position="136"/>
    </location>
</feature>
<organism evidence="3 4">
    <name type="scientific">Trichostrongylus colubriformis</name>
    <name type="common">Black scour worm</name>
    <dbReference type="NCBI Taxonomy" id="6319"/>
    <lineage>
        <taxon>Eukaryota</taxon>
        <taxon>Metazoa</taxon>
        <taxon>Ecdysozoa</taxon>
        <taxon>Nematoda</taxon>
        <taxon>Chromadorea</taxon>
        <taxon>Rhabditida</taxon>
        <taxon>Rhabditina</taxon>
        <taxon>Rhabditomorpha</taxon>
        <taxon>Strongyloidea</taxon>
        <taxon>Trichostrongylidae</taxon>
        <taxon>Trichostrongylus</taxon>
    </lineage>
</organism>
<protein>
    <submittedName>
        <fullName evidence="3">Uncharacterized protein</fullName>
    </submittedName>
</protein>
<feature type="compositionally biased region" description="Basic and acidic residues" evidence="1">
    <location>
        <begin position="168"/>
        <end position="188"/>
    </location>
</feature>
<feature type="compositionally biased region" description="Basic and acidic residues" evidence="1">
    <location>
        <begin position="118"/>
        <end position="136"/>
    </location>
</feature>